<dbReference type="PROSITE" id="PS50112">
    <property type="entry name" value="PAS"/>
    <property type="match status" value="1"/>
</dbReference>
<organism evidence="13 14">
    <name type="scientific">Desulfocicer vacuolatum DSM 3385</name>
    <dbReference type="NCBI Taxonomy" id="1121400"/>
    <lineage>
        <taxon>Bacteria</taxon>
        <taxon>Pseudomonadati</taxon>
        <taxon>Thermodesulfobacteriota</taxon>
        <taxon>Desulfobacteria</taxon>
        <taxon>Desulfobacterales</taxon>
        <taxon>Desulfobacteraceae</taxon>
        <taxon>Desulfocicer</taxon>
    </lineage>
</organism>
<keyword evidence="3" id="KW-0597">Phosphoprotein</keyword>
<dbReference type="NCBIfam" id="TIGR00229">
    <property type="entry name" value="sensory_box"/>
    <property type="match status" value="1"/>
</dbReference>
<dbReference type="SMART" id="SM00091">
    <property type="entry name" value="PAS"/>
    <property type="match status" value="1"/>
</dbReference>
<evidence type="ECO:0000256" key="5">
    <source>
        <dbReference type="ARBA" id="ARBA00022741"/>
    </source>
</evidence>
<dbReference type="Pfam" id="PF08448">
    <property type="entry name" value="PAS_4"/>
    <property type="match status" value="1"/>
</dbReference>
<evidence type="ECO:0000259" key="10">
    <source>
        <dbReference type="PROSITE" id="PS50109"/>
    </source>
</evidence>
<dbReference type="InterPro" id="IPR000014">
    <property type="entry name" value="PAS"/>
</dbReference>
<protein>
    <recommendedName>
        <fullName evidence="2">histidine kinase</fullName>
        <ecNumber evidence="2">2.7.13.3</ecNumber>
    </recommendedName>
</protein>
<dbReference type="PROSITE" id="PS50109">
    <property type="entry name" value="HIS_KIN"/>
    <property type="match status" value="1"/>
</dbReference>
<dbReference type="Gene3D" id="3.30.450.20">
    <property type="entry name" value="PAS domain"/>
    <property type="match status" value="1"/>
</dbReference>
<evidence type="ECO:0000256" key="4">
    <source>
        <dbReference type="ARBA" id="ARBA00022679"/>
    </source>
</evidence>
<dbReference type="PANTHER" id="PTHR43065">
    <property type="entry name" value="SENSOR HISTIDINE KINASE"/>
    <property type="match status" value="1"/>
</dbReference>
<feature type="domain" description="Histidine kinase" evidence="10">
    <location>
        <begin position="446"/>
        <end position="666"/>
    </location>
</feature>
<dbReference type="AlphaFoldDB" id="A0A1W2DBG9"/>
<evidence type="ECO:0000256" key="6">
    <source>
        <dbReference type="ARBA" id="ARBA00022777"/>
    </source>
</evidence>
<dbReference type="Proteomes" id="UP000192418">
    <property type="component" value="Unassembled WGS sequence"/>
</dbReference>
<dbReference type="InterPro" id="IPR003594">
    <property type="entry name" value="HATPase_dom"/>
</dbReference>
<keyword evidence="4" id="KW-0808">Transferase</keyword>
<evidence type="ECO:0000256" key="3">
    <source>
        <dbReference type="ARBA" id="ARBA00022553"/>
    </source>
</evidence>
<gene>
    <name evidence="13" type="ORF">SAMN02746065_11698</name>
</gene>
<dbReference type="InterPro" id="IPR036890">
    <property type="entry name" value="HATPase_C_sf"/>
</dbReference>
<dbReference type="SMART" id="SM00388">
    <property type="entry name" value="HisKA"/>
    <property type="match status" value="1"/>
</dbReference>
<dbReference type="Gene3D" id="1.10.287.130">
    <property type="match status" value="1"/>
</dbReference>
<dbReference type="InterPro" id="IPR054687">
    <property type="entry name" value="Two-CW_dom"/>
</dbReference>
<feature type="transmembrane region" description="Helical" evidence="9">
    <location>
        <begin position="163"/>
        <end position="186"/>
    </location>
</feature>
<evidence type="ECO:0000256" key="8">
    <source>
        <dbReference type="ARBA" id="ARBA00023012"/>
    </source>
</evidence>
<dbReference type="InterPro" id="IPR000700">
    <property type="entry name" value="PAS-assoc_C"/>
</dbReference>
<evidence type="ECO:0000313" key="14">
    <source>
        <dbReference type="Proteomes" id="UP000192418"/>
    </source>
</evidence>
<feature type="transmembrane region" description="Helical" evidence="9">
    <location>
        <begin position="12"/>
        <end position="32"/>
    </location>
</feature>
<reference evidence="13 14" key="1">
    <citation type="submission" date="2017-04" db="EMBL/GenBank/DDBJ databases">
        <authorList>
            <person name="Afonso C.L."/>
            <person name="Miller P.J."/>
            <person name="Scott M.A."/>
            <person name="Spackman E."/>
            <person name="Goraichik I."/>
            <person name="Dimitrov K.M."/>
            <person name="Suarez D.L."/>
            <person name="Swayne D.E."/>
        </authorList>
    </citation>
    <scope>NUCLEOTIDE SEQUENCE [LARGE SCALE GENOMIC DNA]</scope>
    <source>
        <strain evidence="13 14">DSM 3385</strain>
    </source>
</reference>
<dbReference type="CDD" id="cd00082">
    <property type="entry name" value="HisKA"/>
    <property type="match status" value="1"/>
</dbReference>
<accession>A0A1W2DBG9</accession>
<proteinExistence type="predicted"/>
<keyword evidence="5" id="KW-0547">Nucleotide-binding</keyword>
<dbReference type="SUPFAM" id="SSF55874">
    <property type="entry name" value="ATPase domain of HSP90 chaperone/DNA topoisomerase II/histidine kinase"/>
    <property type="match status" value="1"/>
</dbReference>
<dbReference type="SUPFAM" id="SSF55785">
    <property type="entry name" value="PYP-like sensor domain (PAS domain)"/>
    <property type="match status" value="1"/>
</dbReference>
<keyword evidence="7" id="KW-0067">ATP-binding</keyword>
<dbReference type="CDD" id="cd00130">
    <property type="entry name" value="PAS"/>
    <property type="match status" value="1"/>
</dbReference>
<dbReference type="STRING" id="1121400.SAMN02746065_11698"/>
<dbReference type="EC" id="2.7.13.3" evidence="2"/>
<name>A0A1W2DBG9_9BACT</name>
<feature type="domain" description="PAC" evidence="12">
    <location>
        <begin position="376"/>
        <end position="433"/>
    </location>
</feature>
<dbReference type="PRINTS" id="PR00344">
    <property type="entry name" value="BCTRLSENSOR"/>
</dbReference>
<dbReference type="SUPFAM" id="SSF47384">
    <property type="entry name" value="Homodimeric domain of signal transducing histidine kinase"/>
    <property type="match status" value="1"/>
</dbReference>
<dbReference type="Pfam" id="PF02518">
    <property type="entry name" value="HATPase_c"/>
    <property type="match status" value="1"/>
</dbReference>
<evidence type="ECO:0000256" key="7">
    <source>
        <dbReference type="ARBA" id="ARBA00022840"/>
    </source>
</evidence>
<evidence type="ECO:0000256" key="9">
    <source>
        <dbReference type="SAM" id="Phobius"/>
    </source>
</evidence>
<keyword evidence="8" id="KW-0902">Two-component regulatory system</keyword>
<dbReference type="InterPro" id="IPR013656">
    <property type="entry name" value="PAS_4"/>
</dbReference>
<evidence type="ECO:0000256" key="2">
    <source>
        <dbReference type="ARBA" id="ARBA00012438"/>
    </source>
</evidence>
<keyword evidence="14" id="KW-1185">Reference proteome</keyword>
<dbReference type="InterPro" id="IPR036097">
    <property type="entry name" value="HisK_dim/P_sf"/>
</dbReference>
<sequence>MKPGFRKKIYAGFFSLLLIQGLVLFFWVSHVMKSSLLQEIKNRGISIGTILSARMVEPMLAMDFLRMRVLLDETVQLEQDIFYTFVLDKEGRPLIHTFDRGFPTALKHLNSVSDDHNGSMKLLDTGDKLFYDYALPVAIDTHRLGTLRLGLLRTRAEKAVAKIMVSAVVSIVFTIFIAGIVGTILLNPITKSIKKLHESSEQALRGNLDVKTAPMLGKNCWDIMNCHKNQCPAYKNYHHRCWYMAGTLCPTCVEGEYAKKIDSCRQCQVYRKCSGDEIQSLAESFDAMTLSLKGNLSSLKDAEAVLNEQKARLQTILDAIPDFISLQDDKGRYISVNKAFCDMLNKEKEDIVGKFNDDLFPPGLTRQYNKEDRQLFTSGLPLIKENKIMDEKGISWLHVVKIAVMDGSDKVAGLVCSGRDITQLKAVQEQLTHAQKMESVGRLAAGVAHEINTPLGIILGYAQILLEDVEQEGQIHDDVATIVKQTRICSRIVADLLSFSRSRENIISEFDMNGAIDEVLDVVVHTFGLHHVDIHRSYYPGPLKIRGDKEKLKQVCINLLNNAFDAIEQDGVISIHTDLEATAREITISISDTGHGISRENIVKIFEPFYTTKGPDKGTGLGLSVTFGIIKEHNGSIDVFSPPLSFLETGTHGQGTQFVVTLPTGLD</sequence>
<evidence type="ECO:0000256" key="1">
    <source>
        <dbReference type="ARBA" id="ARBA00000085"/>
    </source>
</evidence>
<dbReference type="PROSITE" id="PS50113">
    <property type="entry name" value="PAC"/>
    <property type="match status" value="1"/>
</dbReference>
<dbReference type="GO" id="GO:0005524">
    <property type="term" value="F:ATP binding"/>
    <property type="evidence" value="ECO:0007669"/>
    <property type="project" value="UniProtKB-KW"/>
</dbReference>
<evidence type="ECO:0000259" key="11">
    <source>
        <dbReference type="PROSITE" id="PS50112"/>
    </source>
</evidence>
<keyword evidence="9" id="KW-1133">Transmembrane helix</keyword>
<dbReference type="Gene3D" id="3.30.565.10">
    <property type="entry name" value="Histidine kinase-like ATPase, C-terminal domain"/>
    <property type="match status" value="1"/>
</dbReference>
<feature type="domain" description="PAS" evidence="11">
    <location>
        <begin position="309"/>
        <end position="387"/>
    </location>
</feature>
<comment type="catalytic activity">
    <reaction evidence="1">
        <text>ATP + protein L-histidine = ADP + protein N-phospho-L-histidine.</text>
        <dbReference type="EC" id="2.7.13.3"/>
    </reaction>
</comment>
<dbReference type="InterPro" id="IPR004358">
    <property type="entry name" value="Sig_transdc_His_kin-like_C"/>
</dbReference>
<dbReference type="GO" id="GO:0000155">
    <property type="term" value="F:phosphorelay sensor kinase activity"/>
    <property type="evidence" value="ECO:0007669"/>
    <property type="project" value="InterPro"/>
</dbReference>
<dbReference type="EMBL" id="FWXY01000016">
    <property type="protein sequence ID" value="SMC94781.1"/>
    <property type="molecule type" value="Genomic_DNA"/>
</dbReference>
<dbReference type="InterPro" id="IPR003661">
    <property type="entry name" value="HisK_dim/P_dom"/>
</dbReference>
<dbReference type="PANTHER" id="PTHR43065:SF46">
    <property type="entry name" value="C4-DICARBOXYLATE TRANSPORT SENSOR PROTEIN DCTB"/>
    <property type="match status" value="1"/>
</dbReference>
<dbReference type="InterPro" id="IPR005467">
    <property type="entry name" value="His_kinase_dom"/>
</dbReference>
<keyword evidence="9" id="KW-0472">Membrane</keyword>
<dbReference type="InterPro" id="IPR035965">
    <property type="entry name" value="PAS-like_dom_sf"/>
</dbReference>
<evidence type="ECO:0000313" key="13">
    <source>
        <dbReference type="EMBL" id="SMC94781.1"/>
    </source>
</evidence>
<keyword evidence="6" id="KW-0418">Kinase</keyword>
<keyword evidence="9" id="KW-0812">Transmembrane</keyword>
<dbReference type="NCBIfam" id="NF045718">
    <property type="entry name" value="two_CW_domain"/>
    <property type="match status" value="1"/>
</dbReference>
<dbReference type="Pfam" id="PF00512">
    <property type="entry name" value="HisKA"/>
    <property type="match status" value="1"/>
</dbReference>
<evidence type="ECO:0000259" key="12">
    <source>
        <dbReference type="PROSITE" id="PS50113"/>
    </source>
</evidence>
<dbReference type="SMART" id="SM00387">
    <property type="entry name" value="HATPase_c"/>
    <property type="match status" value="1"/>
</dbReference>
<dbReference type="OrthoDB" id="9805967at2"/>